<evidence type="ECO:0000313" key="3">
    <source>
        <dbReference type="EMBL" id="PEG55489.1"/>
    </source>
</evidence>
<proteinExistence type="predicted"/>
<evidence type="ECO:0000313" key="5">
    <source>
        <dbReference type="Proteomes" id="UP000220340"/>
    </source>
</evidence>
<evidence type="ECO:0000256" key="1">
    <source>
        <dbReference type="SAM" id="MobiDB-lite"/>
    </source>
</evidence>
<feature type="region of interest" description="Disordered" evidence="1">
    <location>
        <begin position="1"/>
        <end position="20"/>
    </location>
</feature>
<name>A0A1Q4H7I8_9MYCO</name>
<dbReference type="EMBL" id="PDCR01000006">
    <property type="protein sequence ID" value="PEG55489.1"/>
    <property type="molecule type" value="Genomic_DNA"/>
</dbReference>
<dbReference type="AlphaFoldDB" id="A0A1Q4H7I8"/>
<dbReference type="Proteomes" id="UP000220340">
    <property type="component" value="Unassembled WGS sequence"/>
</dbReference>
<gene>
    <name evidence="2" type="ORF">BV510_10140</name>
    <name evidence="3" type="ORF">CRI78_06145</name>
</gene>
<accession>A0A1Q4H7I8</accession>
<evidence type="ECO:0000313" key="4">
    <source>
        <dbReference type="Proteomes" id="UP000191039"/>
    </source>
</evidence>
<reference evidence="2 4" key="1">
    <citation type="submission" date="2016-09" db="EMBL/GenBank/DDBJ databases">
        <title>genome sequences of unsequenced Mycobacteria.</title>
        <authorList>
            <person name="Greninger A.L."/>
            <person name="Jerome K.R."/>
            <person name="Mcnair B."/>
            <person name="Wallis C."/>
            <person name="Fang F."/>
        </authorList>
    </citation>
    <scope>NUCLEOTIDE SEQUENCE [LARGE SCALE GENOMIC DNA]</scope>
    <source>
        <strain evidence="2 4">BM1</strain>
    </source>
</reference>
<sequence>MRDAWTYSVQGAGPSDEGPFAAEDQTRCGYGTVGGLLPEIVGGTGRVHCALDLVDSCANRIGELFVHADREVAPRFKDSGCPGAALPDELLYPLFGCEPAVCKSLLEPRGGQRVRLRRYVTGQGALSRRHHCVDTFLDLVCRYAVELHVLTRERLELLDLRGI</sequence>
<protein>
    <submittedName>
        <fullName evidence="2">Uncharacterized protein</fullName>
    </submittedName>
</protein>
<comment type="caution">
    <text evidence="2">The sequence shown here is derived from an EMBL/GenBank/DDBJ whole genome shotgun (WGS) entry which is preliminary data.</text>
</comment>
<dbReference type="EMBL" id="MIJD01000084">
    <property type="protein sequence ID" value="OPE54464.1"/>
    <property type="molecule type" value="Genomic_DNA"/>
</dbReference>
<keyword evidence="5" id="KW-1185">Reference proteome</keyword>
<organism evidence="2 4">
    <name type="scientific">Mycolicibacterium diernhoferi</name>
    <dbReference type="NCBI Taxonomy" id="1801"/>
    <lineage>
        <taxon>Bacteria</taxon>
        <taxon>Bacillati</taxon>
        <taxon>Actinomycetota</taxon>
        <taxon>Actinomycetes</taxon>
        <taxon>Mycobacteriales</taxon>
        <taxon>Mycobacteriaceae</taxon>
        <taxon>Mycolicibacterium</taxon>
    </lineage>
</organism>
<reference evidence="3 5" key="2">
    <citation type="submission" date="2017-10" db="EMBL/GenBank/DDBJ databases">
        <title>The new phylogeny of genus Mycobacterium.</title>
        <authorList>
            <person name="Tortoli E."/>
            <person name="Trovato A."/>
            <person name="Cirillo D.M."/>
        </authorList>
    </citation>
    <scope>NUCLEOTIDE SEQUENCE [LARGE SCALE GENOMIC DNA]</scope>
    <source>
        <strain evidence="3 5">IP141170001</strain>
    </source>
</reference>
<evidence type="ECO:0000313" key="2">
    <source>
        <dbReference type="EMBL" id="OPE54464.1"/>
    </source>
</evidence>
<dbReference type="Proteomes" id="UP000191039">
    <property type="component" value="Unassembled WGS sequence"/>
</dbReference>